<evidence type="ECO:0000256" key="1">
    <source>
        <dbReference type="ARBA" id="ARBA00004141"/>
    </source>
</evidence>
<evidence type="ECO:0000256" key="2">
    <source>
        <dbReference type="ARBA" id="ARBA00008335"/>
    </source>
</evidence>
<dbReference type="PROSITE" id="PS50850">
    <property type="entry name" value="MFS"/>
    <property type="match status" value="1"/>
</dbReference>
<feature type="region of interest" description="Disordered" evidence="6">
    <location>
        <begin position="16"/>
        <end position="42"/>
    </location>
</feature>
<evidence type="ECO:0000256" key="3">
    <source>
        <dbReference type="ARBA" id="ARBA00022692"/>
    </source>
</evidence>
<dbReference type="Gene3D" id="1.20.1250.20">
    <property type="entry name" value="MFS general substrate transporter like domains"/>
    <property type="match status" value="1"/>
</dbReference>
<feature type="transmembrane region" description="Helical" evidence="7">
    <location>
        <begin position="212"/>
        <end position="232"/>
    </location>
</feature>
<dbReference type="Pfam" id="PF07690">
    <property type="entry name" value="MFS_1"/>
    <property type="match status" value="1"/>
</dbReference>
<dbReference type="FunFam" id="1.20.1250.20:FF:000011">
    <property type="entry name" value="MFS multidrug transporter, putative"/>
    <property type="match status" value="1"/>
</dbReference>
<comment type="caution">
    <text evidence="9">The sequence shown here is derived from an EMBL/GenBank/DDBJ whole genome shotgun (WGS) entry which is preliminary data.</text>
</comment>
<dbReference type="InterPro" id="IPR011701">
    <property type="entry name" value="MFS"/>
</dbReference>
<protein>
    <recommendedName>
        <fullName evidence="8">Major facilitator superfamily (MFS) profile domain-containing protein</fullName>
    </recommendedName>
</protein>
<feature type="transmembrane region" description="Helical" evidence="7">
    <location>
        <begin position="395"/>
        <end position="418"/>
    </location>
</feature>
<feature type="transmembrane region" description="Helical" evidence="7">
    <location>
        <begin position="281"/>
        <end position="306"/>
    </location>
</feature>
<dbReference type="OrthoDB" id="5296287at2759"/>
<feature type="transmembrane region" description="Helical" evidence="7">
    <location>
        <begin position="182"/>
        <end position="200"/>
    </location>
</feature>
<evidence type="ECO:0000259" key="8">
    <source>
        <dbReference type="PROSITE" id="PS50850"/>
    </source>
</evidence>
<organism evidence="9 10">
    <name type="scientific">Penicillium subrubescens</name>
    <dbReference type="NCBI Taxonomy" id="1316194"/>
    <lineage>
        <taxon>Eukaryota</taxon>
        <taxon>Fungi</taxon>
        <taxon>Dikarya</taxon>
        <taxon>Ascomycota</taxon>
        <taxon>Pezizomycotina</taxon>
        <taxon>Eurotiomycetes</taxon>
        <taxon>Eurotiomycetidae</taxon>
        <taxon>Eurotiales</taxon>
        <taxon>Aspergillaceae</taxon>
        <taxon>Penicillium</taxon>
    </lineage>
</organism>
<feature type="domain" description="Major facilitator superfamily (MFS) profile" evidence="8">
    <location>
        <begin position="57"/>
        <end position="492"/>
    </location>
</feature>
<evidence type="ECO:0000313" key="10">
    <source>
        <dbReference type="Proteomes" id="UP000186955"/>
    </source>
</evidence>
<dbReference type="SUPFAM" id="SSF103473">
    <property type="entry name" value="MFS general substrate transporter"/>
    <property type="match status" value="1"/>
</dbReference>
<comment type="similarity">
    <text evidence="2">Belongs to the major facilitator superfamily.</text>
</comment>
<feature type="transmembrane region" description="Helical" evidence="7">
    <location>
        <begin position="430"/>
        <end position="451"/>
    </location>
</feature>
<feature type="transmembrane region" description="Helical" evidence="7">
    <location>
        <begin position="122"/>
        <end position="143"/>
    </location>
</feature>
<feature type="transmembrane region" description="Helical" evidence="7">
    <location>
        <begin position="55"/>
        <end position="76"/>
    </location>
</feature>
<evidence type="ECO:0000256" key="5">
    <source>
        <dbReference type="ARBA" id="ARBA00023136"/>
    </source>
</evidence>
<dbReference type="PANTHER" id="PTHR23502">
    <property type="entry name" value="MAJOR FACILITATOR SUPERFAMILY"/>
    <property type="match status" value="1"/>
</dbReference>
<dbReference type="Proteomes" id="UP000186955">
    <property type="component" value="Unassembled WGS sequence"/>
</dbReference>
<feature type="transmembrane region" description="Helical" evidence="7">
    <location>
        <begin position="368"/>
        <end position="389"/>
    </location>
</feature>
<sequence>MVSSKTAEEAITPQTLLTTDTIPVEKDEPQDPNDVFWDGDDDQTNPKNWSVVRRWTHVVIIALVTFITSLGSSMLAPAVPDVMKSLHSDNSELESFVVSIYVIGFAVGPLLVAPLSELYGRAIVYNVSNVLFLGATIGCALSTNIGMLLAFRLICGCAGATPLALGGGSISDLIEPERMGTAMAIWGLGSLAPPVFSPIAGGYLSQDAGWRWIFWVIAIPMGILTIVFPFIVRETYVPVLLERKAARLRKETGNPNLKSRLDRQLTRKKLILDTLIRPPRILFTSPIVSVLAIDTAIVYGYQYLVFTTLSYIFQDKYHLSTGLSGLVYLGNGIGTVLGIFIIGYASDKVTERRKKKASIPDDTLPPEGWLWPMIPSSFLVPAGLFWYGWTLERNAFPVVPLVGLGVFGFGMMGIFQPVQIYVVNSFDKQAASAMAAATVLRSIVGSLLPLGGQRMYDALGIGWGNSLLAFIAMGLLPVPFLMIKYGARMRRADPNLR</sequence>
<reference evidence="9 10" key="1">
    <citation type="submission" date="2016-10" db="EMBL/GenBank/DDBJ databases">
        <title>Genome sequence of the ascomycete fungus Penicillium subrubescens.</title>
        <authorList>
            <person name="De Vries R.P."/>
            <person name="Peng M."/>
            <person name="Dilokpimol A."/>
            <person name="Hilden K."/>
            <person name="Makela M.R."/>
            <person name="Grigoriev I."/>
            <person name="Riley R."/>
            <person name="Granchi Z."/>
        </authorList>
    </citation>
    <scope>NUCLEOTIDE SEQUENCE [LARGE SCALE GENOMIC DNA]</scope>
    <source>
        <strain evidence="9 10">CBS 132785</strain>
    </source>
</reference>
<dbReference type="GO" id="GO:0016020">
    <property type="term" value="C:membrane"/>
    <property type="evidence" value="ECO:0007669"/>
    <property type="project" value="UniProtKB-SubCell"/>
</dbReference>
<proteinExistence type="inferred from homology"/>
<dbReference type="InterPro" id="IPR020846">
    <property type="entry name" value="MFS_dom"/>
</dbReference>
<dbReference type="AlphaFoldDB" id="A0A1Q5T287"/>
<keyword evidence="10" id="KW-1185">Reference proteome</keyword>
<dbReference type="STRING" id="1316194.A0A1Q5T287"/>
<feature type="transmembrane region" description="Helical" evidence="7">
    <location>
        <begin position="463"/>
        <end position="483"/>
    </location>
</feature>
<evidence type="ECO:0000256" key="6">
    <source>
        <dbReference type="SAM" id="MobiDB-lite"/>
    </source>
</evidence>
<feature type="transmembrane region" description="Helical" evidence="7">
    <location>
        <begin position="96"/>
        <end position="115"/>
    </location>
</feature>
<dbReference type="CDD" id="cd17323">
    <property type="entry name" value="MFS_Tpo1_MDR_like"/>
    <property type="match status" value="1"/>
</dbReference>
<comment type="subcellular location">
    <subcellularLocation>
        <location evidence="1">Membrane</location>
        <topology evidence="1">Multi-pass membrane protein</topology>
    </subcellularLocation>
</comment>
<gene>
    <name evidence="9" type="ORF">PENSUB_11630</name>
</gene>
<dbReference type="InterPro" id="IPR036259">
    <property type="entry name" value="MFS_trans_sf"/>
</dbReference>
<evidence type="ECO:0000256" key="4">
    <source>
        <dbReference type="ARBA" id="ARBA00022989"/>
    </source>
</evidence>
<accession>A0A1Q5T287</accession>
<dbReference type="PANTHER" id="PTHR23502:SF68">
    <property type="entry name" value="MULTIDRUG TRANSPORTER, PUTATIVE (AFU_ORTHOLOGUE AFUA_3G01120)-RELATED"/>
    <property type="match status" value="1"/>
</dbReference>
<dbReference type="EMBL" id="MNBE01000719">
    <property type="protein sequence ID" value="OKO94363.1"/>
    <property type="molecule type" value="Genomic_DNA"/>
</dbReference>
<name>A0A1Q5T287_9EURO</name>
<keyword evidence="4 7" id="KW-1133">Transmembrane helix</keyword>
<keyword evidence="5 7" id="KW-0472">Membrane</keyword>
<evidence type="ECO:0000256" key="7">
    <source>
        <dbReference type="SAM" id="Phobius"/>
    </source>
</evidence>
<keyword evidence="3 7" id="KW-0812">Transmembrane</keyword>
<feature type="transmembrane region" description="Helical" evidence="7">
    <location>
        <begin position="326"/>
        <end position="347"/>
    </location>
</feature>
<evidence type="ECO:0000313" key="9">
    <source>
        <dbReference type="EMBL" id="OKO94363.1"/>
    </source>
</evidence>
<dbReference type="GO" id="GO:0022857">
    <property type="term" value="F:transmembrane transporter activity"/>
    <property type="evidence" value="ECO:0007669"/>
    <property type="project" value="InterPro"/>
</dbReference>